<proteinExistence type="predicted"/>
<name>A0A1G8INY1_9RHOB</name>
<keyword evidence="3" id="KW-1185">Reference proteome</keyword>
<dbReference type="AlphaFoldDB" id="A0A1G8INY1"/>
<gene>
    <name evidence="2" type="ORF">SAMN04487993_100222</name>
</gene>
<evidence type="ECO:0000313" key="3">
    <source>
        <dbReference type="Proteomes" id="UP000199093"/>
    </source>
</evidence>
<dbReference type="PIRSF" id="PIRSF029172">
    <property type="entry name" value="UCP029172_ABC_sbc_YnjB"/>
    <property type="match status" value="1"/>
</dbReference>
<dbReference type="NCBIfam" id="NF008633">
    <property type="entry name" value="PRK11622.1"/>
    <property type="match status" value="1"/>
</dbReference>
<dbReference type="STRING" id="555512.SAMN04487993_100222"/>
<reference evidence="2 3" key="1">
    <citation type="submission" date="2016-10" db="EMBL/GenBank/DDBJ databases">
        <authorList>
            <person name="de Groot N.N."/>
        </authorList>
    </citation>
    <scope>NUCLEOTIDE SEQUENCE [LARGE SCALE GENOMIC DNA]</scope>
    <source>
        <strain evidence="2 3">DSM 26424</strain>
    </source>
</reference>
<dbReference type="Gene3D" id="3.40.190.10">
    <property type="entry name" value="Periplasmic binding protein-like II"/>
    <property type="match status" value="2"/>
</dbReference>
<sequence length="402" mass="42896">MIRQFFCTAALCAAATGALADPDPADWAAVTEEARGQTVYWNAWGGSDAVNGFIDWLGAQALAQHGVTVTHVKLSDTAEAVSRVLAEKTAGQDSGGAVDLIWINGENFAAMKEQGLLFGPWAEALPNFALTDPGANAALTADFTVPTEGLEAPWGMARLVFFHDSARLAEPPRSMAALADWAAENPGRFAYPQPPDFLSSTFLKQALIELTPDPALLSQPVTDATYDAATAPLWAYLDALHPNLWRQGRAWPQNGPRLVQLMADAEIDIGFDFNPNAAANAIAAFQLPDTVRSHVHDGGTLGNASFVAIPYNAKAKAGAMVLANLLMSPEAQARMANPEVWGLGPVLALDRLAPQDRALFDALPLGEATLDPAALGPTLPEPHPSWMDRLETDWTRRYGVAP</sequence>
<evidence type="ECO:0000313" key="2">
    <source>
        <dbReference type="EMBL" id="SDI20552.1"/>
    </source>
</evidence>
<feature type="chain" id="PRO_5011626660" evidence="1">
    <location>
        <begin position="21"/>
        <end position="402"/>
    </location>
</feature>
<accession>A0A1G8INY1</accession>
<protein>
    <submittedName>
        <fullName evidence="2">Putative thiamine transport system substrate-binding protein</fullName>
    </submittedName>
</protein>
<dbReference type="Proteomes" id="UP000199093">
    <property type="component" value="Unassembled WGS sequence"/>
</dbReference>
<keyword evidence="1" id="KW-0732">Signal</keyword>
<dbReference type="Pfam" id="PF13416">
    <property type="entry name" value="SBP_bac_8"/>
    <property type="match status" value="1"/>
</dbReference>
<evidence type="ECO:0000256" key="1">
    <source>
        <dbReference type="SAM" id="SignalP"/>
    </source>
</evidence>
<dbReference type="PANTHER" id="PTHR42779">
    <property type="entry name" value="PROTEIN YNJB"/>
    <property type="match status" value="1"/>
</dbReference>
<dbReference type="SUPFAM" id="SSF53850">
    <property type="entry name" value="Periplasmic binding protein-like II"/>
    <property type="match status" value="1"/>
</dbReference>
<feature type="signal peptide" evidence="1">
    <location>
        <begin position="1"/>
        <end position="20"/>
    </location>
</feature>
<dbReference type="EMBL" id="FNEJ01000002">
    <property type="protein sequence ID" value="SDI20552.1"/>
    <property type="molecule type" value="Genomic_DNA"/>
</dbReference>
<dbReference type="PANTHER" id="PTHR42779:SF1">
    <property type="entry name" value="PROTEIN YNJB"/>
    <property type="match status" value="1"/>
</dbReference>
<dbReference type="InterPro" id="IPR027020">
    <property type="entry name" value="YnjB"/>
</dbReference>
<dbReference type="OrthoDB" id="3239593at2"/>
<organism evidence="2 3">
    <name type="scientific">Salipiger marinus</name>
    <dbReference type="NCBI Taxonomy" id="555512"/>
    <lineage>
        <taxon>Bacteria</taxon>
        <taxon>Pseudomonadati</taxon>
        <taxon>Pseudomonadota</taxon>
        <taxon>Alphaproteobacteria</taxon>
        <taxon>Rhodobacterales</taxon>
        <taxon>Roseobacteraceae</taxon>
        <taxon>Salipiger</taxon>
    </lineage>
</organism>
<dbReference type="InterPro" id="IPR006059">
    <property type="entry name" value="SBP"/>
</dbReference>
<dbReference type="RefSeq" id="WP_089843064.1">
    <property type="nucleotide sequence ID" value="NZ_FNEJ01000002.1"/>
</dbReference>